<reference evidence="1" key="1">
    <citation type="submission" date="2015-10" db="EMBL/GenBank/DDBJ databases">
        <authorList>
            <person name="Gilbert D.G."/>
        </authorList>
    </citation>
    <scope>NUCLEOTIDE SEQUENCE</scope>
    <source>
        <strain evidence="1">Pg-3b</strain>
    </source>
</reference>
<evidence type="ECO:0000313" key="1">
    <source>
        <dbReference type="EMBL" id="CUR37078.1"/>
    </source>
</evidence>
<proteinExistence type="predicted"/>
<gene>
    <name evidence="1" type="ORF">LRLP16767_LRPG3B_00870</name>
</gene>
<protein>
    <submittedName>
        <fullName evidence="1">Uncharacterized protein</fullName>
    </submittedName>
</protein>
<dbReference type="AlphaFoldDB" id="A0A0U5JJ27"/>
<sequence>MNELTTTRKTNGSIVFAISMITMKNEASQALKEVNDELYNNRLDNK</sequence>
<accession>A0A0U5JJ27</accession>
<dbReference type="RefSeq" id="WP_172397333.1">
    <property type="nucleotide sequence ID" value="NZ_MIMI01000061.1"/>
</dbReference>
<dbReference type="EMBL" id="LN887241">
    <property type="protein sequence ID" value="CUR37078.1"/>
    <property type="molecule type" value="Genomic_DNA"/>
</dbReference>
<name>A0A0U5JJ27_LIMRT</name>
<organism evidence="1">
    <name type="scientific">Limosilactobacillus reuteri</name>
    <name type="common">Lactobacillus reuteri</name>
    <dbReference type="NCBI Taxonomy" id="1598"/>
    <lineage>
        <taxon>Bacteria</taxon>
        <taxon>Bacillati</taxon>
        <taxon>Bacillota</taxon>
        <taxon>Bacilli</taxon>
        <taxon>Lactobacillales</taxon>
        <taxon>Lactobacillaceae</taxon>
        <taxon>Limosilactobacillus</taxon>
    </lineage>
</organism>